<feature type="region of interest" description="Disordered" evidence="1">
    <location>
        <begin position="1"/>
        <end position="130"/>
    </location>
</feature>
<dbReference type="EMBL" id="JBFMKM010000004">
    <property type="protein sequence ID" value="KAL1306502.1"/>
    <property type="molecule type" value="Genomic_DNA"/>
</dbReference>
<dbReference type="InterPro" id="IPR021475">
    <property type="entry name" value="Pants/Emi1-like"/>
</dbReference>
<feature type="compositionally biased region" description="Low complexity" evidence="1">
    <location>
        <begin position="7"/>
        <end position="22"/>
    </location>
</feature>
<evidence type="ECO:0008006" key="4">
    <source>
        <dbReference type="Google" id="ProtNLM"/>
    </source>
</evidence>
<name>A0ABR3PKB7_9PEZI</name>
<evidence type="ECO:0000256" key="1">
    <source>
        <dbReference type="SAM" id="MobiDB-lite"/>
    </source>
</evidence>
<feature type="compositionally biased region" description="Polar residues" evidence="1">
    <location>
        <begin position="95"/>
        <end position="121"/>
    </location>
</feature>
<feature type="compositionally biased region" description="Polar residues" evidence="1">
    <location>
        <begin position="29"/>
        <end position="38"/>
    </location>
</feature>
<accession>A0ABR3PKB7</accession>
<comment type="caution">
    <text evidence="2">The sequence shown here is derived from an EMBL/GenBank/DDBJ whole genome shotgun (WGS) entry which is preliminary data.</text>
</comment>
<dbReference type="GeneID" id="95978896"/>
<dbReference type="RefSeq" id="XP_069202774.1">
    <property type="nucleotide sequence ID" value="XM_069344944.1"/>
</dbReference>
<feature type="compositionally biased region" description="Low complexity" evidence="1">
    <location>
        <begin position="80"/>
        <end position="94"/>
    </location>
</feature>
<dbReference type="PANTHER" id="PTHR28052">
    <property type="entry name" value="UPF0545 PROTEIN C22ORF39"/>
    <property type="match status" value="1"/>
</dbReference>
<evidence type="ECO:0000313" key="2">
    <source>
        <dbReference type="EMBL" id="KAL1306502.1"/>
    </source>
</evidence>
<organism evidence="2 3">
    <name type="scientific">Neodothiora populina</name>
    <dbReference type="NCBI Taxonomy" id="2781224"/>
    <lineage>
        <taxon>Eukaryota</taxon>
        <taxon>Fungi</taxon>
        <taxon>Dikarya</taxon>
        <taxon>Ascomycota</taxon>
        <taxon>Pezizomycotina</taxon>
        <taxon>Dothideomycetes</taxon>
        <taxon>Dothideomycetidae</taxon>
        <taxon>Dothideales</taxon>
        <taxon>Dothioraceae</taxon>
        <taxon>Neodothiora</taxon>
    </lineage>
</organism>
<dbReference type="Pfam" id="PF11326">
    <property type="entry name" value="PANTS-like"/>
    <property type="match status" value="1"/>
</dbReference>
<dbReference type="Proteomes" id="UP001562354">
    <property type="component" value="Unassembled WGS sequence"/>
</dbReference>
<keyword evidence="3" id="KW-1185">Reference proteome</keyword>
<sequence>MGWFWNSSSSSPPSTEGTVSSTIPDLATAASTKQQNTAHIPPPSSAPSSAQQADRELEDFLASLESNSRPGPAYSRIKPNPTTASNNGSASASTDPGSISTTNPAPSETPTHFAPTGTTDPSGGATVDLDTLDISPDALYPRTMSCRQAFDEAFYCQSLGGKFNDLYRHGGIRSCSEQWGAFWFCMRIKNLGDEDKGQAVAEWYKARDERVRKERGGSSEDIWEIRTEPVKKAFWRDPDEVAQTWKGEGQKGQKA</sequence>
<protein>
    <recommendedName>
        <fullName evidence="4">Early meiotic induction protein 1</fullName>
    </recommendedName>
</protein>
<proteinExistence type="predicted"/>
<evidence type="ECO:0000313" key="3">
    <source>
        <dbReference type="Proteomes" id="UP001562354"/>
    </source>
</evidence>
<dbReference type="PANTHER" id="PTHR28052:SF1">
    <property type="entry name" value="UPF0545 PROTEIN C22ORF39"/>
    <property type="match status" value="1"/>
</dbReference>
<gene>
    <name evidence="2" type="ORF">AAFC00_005197</name>
</gene>
<reference evidence="2 3" key="1">
    <citation type="submission" date="2024-07" db="EMBL/GenBank/DDBJ databases">
        <title>Draft sequence of the Neodothiora populina.</title>
        <authorList>
            <person name="Drown D.D."/>
            <person name="Schuette U.S."/>
            <person name="Buechlein A.B."/>
            <person name="Rusch D.R."/>
            <person name="Winton L.W."/>
            <person name="Adams G.A."/>
        </authorList>
    </citation>
    <scope>NUCLEOTIDE SEQUENCE [LARGE SCALE GENOMIC DNA]</scope>
    <source>
        <strain evidence="2 3">CPC 39397</strain>
    </source>
</reference>